<keyword evidence="2" id="KW-1133">Transmembrane helix</keyword>
<dbReference type="KEGG" id="nav:JQS30_11445"/>
<feature type="transmembrane region" description="Helical" evidence="2">
    <location>
        <begin position="118"/>
        <end position="143"/>
    </location>
</feature>
<feature type="region of interest" description="Disordered" evidence="1">
    <location>
        <begin position="1"/>
        <end position="108"/>
    </location>
</feature>
<accession>A0A895XMZ0</accession>
<keyword evidence="2" id="KW-0472">Membrane</keyword>
<protein>
    <recommendedName>
        <fullName evidence="5">DUF4878 domain-containing protein</fullName>
    </recommendedName>
</protein>
<evidence type="ECO:0000256" key="1">
    <source>
        <dbReference type="SAM" id="MobiDB-lite"/>
    </source>
</evidence>
<feature type="compositionally biased region" description="Polar residues" evidence="1">
    <location>
        <begin position="21"/>
        <end position="56"/>
    </location>
</feature>
<name>A0A895XMZ0_9ACTN</name>
<dbReference type="RefSeq" id="WP_213170402.1">
    <property type="nucleotide sequence ID" value="NZ_CP070496.1"/>
</dbReference>
<dbReference type="Proteomes" id="UP000662939">
    <property type="component" value="Chromosome"/>
</dbReference>
<reference evidence="3" key="1">
    <citation type="submission" date="2021-02" db="EMBL/GenBank/DDBJ databases">
        <title>Natronoglycomyces albus gen. nov., sp. nov, a haloalkaliphilic actinobacterium from a soda solonchak soil.</title>
        <authorList>
            <person name="Sorokin D.Y."/>
            <person name="Khijniak T.V."/>
            <person name="Zakharycheva A.P."/>
            <person name="Boueva O.V."/>
            <person name="Ariskina E.V."/>
            <person name="Hahnke R.L."/>
            <person name="Bunk B."/>
            <person name="Sproer C."/>
            <person name="Schumann P."/>
            <person name="Evtushenko L.I."/>
            <person name="Kublanov I.V."/>
        </authorList>
    </citation>
    <scope>NUCLEOTIDE SEQUENCE</scope>
    <source>
        <strain evidence="3">DSM 106290</strain>
    </source>
</reference>
<dbReference type="AlphaFoldDB" id="A0A895XMZ0"/>
<sequence length="251" mass="26652">MTDSHSGASASSEQAQQPSSDVTSMPSAEQQPHQAAASDSTANSQAPAGLSTNPASDSAADQPMTGQPVPGPAAALGGPFAAQSGQPGYHGPPPPDFDGDIVPFAAPPKERNSTRFTLALVGGILGAVLLCGGVIFAVVTMTFQLESAVREEVVAVTDQFLEDIEQQRYQSAYESLCNSKRDEADQRVYEREWQGWDTSGWTADISRVSQTAAGDLLLPVEFADGQEWLFEISFDGGDNLLDIQVCDWERD</sequence>
<keyword evidence="4" id="KW-1185">Reference proteome</keyword>
<evidence type="ECO:0000313" key="4">
    <source>
        <dbReference type="Proteomes" id="UP000662939"/>
    </source>
</evidence>
<keyword evidence="2" id="KW-0812">Transmembrane</keyword>
<evidence type="ECO:0008006" key="5">
    <source>
        <dbReference type="Google" id="ProtNLM"/>
    </source>
</evidence>
<evidence type="ECO:0000313" key="3">
    <source>
        <dbReference type="EMBL" id="QSB04405.1"/>
    </source>
</evidence>
<evidence type="ECO:0000256" key="2">
    <source>
        <dbReference type="SAM" id="Phobius"/>
    </source>
</evidence>
<gene>
    <name evidence="3" type="ORF">JQS30_11445</name>
</gene>
<proteinExistence type="predicted"/>
<feature type="compositionally biased region" description="Low complexity" evidence="1">
    <location>
        <begin position="66"/>
        <end position="82"/>
    </location>
</feature>
<organism evidence="3 4">
    <name type="scientific">Natronoglycomyces albus</name>
    <dbReference type="NCBI Taxonomy" id="2811108"/>
    <lineage>
        <taxon>Bacteria</taxon>
        <taxon>Bacillati</taxon>
        <taxon>Actinomycetota</taxon>
        <taxon>Actinomycetes</taxon>
        <taxon>Glycomycetales</taxon>
        <taxon>Glycomycetaceae</taxon>
        <taxon>Natronoglycomyces</taxon>
    </lineage>
</organism>
<feature type="compositionally biased region" description="Low complexity" evidence="1">
    <location>
        <begin position="1"/>
        <end position="20"/>
    </location>
</feature>
<dbReference type="EMBL" id="CP070496">
    <property type="protein sequence ID" value="QSB04405.1"/>
    <property type="molecule type" value="Genomic_DNA"/>
</dbReference>